<gene>
    <name evidence="1" type="ORF">FWILDA_LOCUS16705</name>
</gene>
<name>A0A9W4T556_9GLOM</name>
<evidence type="ECO:0000313" key="1">
    <source>
        <dbReference type="EMBL" id="CAI2194694.1"/>
    </source>
</evidence>
<protein>
    <submittedName>
        <fullName evidence="1">14883_t:CDS:1</fullName>
    </submittedName>
</protein>
<proteinExistence type="predicted"/>
<dbReference type="OrthoDB" id="2418036at2759"/>
<evidence type="ECO:0000313" key="2">
    <source>
        <dbReference type="Proteomes" id="UP001153678"/>
    </source>
</evidence>
<accession>A0A9W4T556</accession>
<reference evidence="1" key="1">
    <citation type="submission" date="2022-08" db="EMBL/GenBank/DDBJ databases">
        <authorList>
            <person name="Kallberg Y."/>
            <person name="Tangrot J."/>
            <person name="Rosling A."/>
        </authorList>
    </citation>
    <scope>NUCLEOTIDE SEQUENCE</scope>
    <source>
        <strain evidence="1">Wild A</strain>
    </source>
</reference>
<dbReference type="Proteomes" id="UP001153678">
    <property type="component" value="Unassembled WGS sequence"/>
</dbReference>
<organism evidence="1 2">
    <name type="scientific">Funneliformis geosporum</name>
    <dbReference type="NCBI Taxonomy" id="1117311"/>
    <lineage>
        <taxon>Eukaryota</taxon>
        <taxon>Fungi</taxon>
        <taxon>Fungi incertae sedis</taxon>
        <taxon>Mucoromycota</taxon>
        <taxon>Glomeromycotina</taxon>
        <taxon>Glomeromycetes</taxon>
        <taxon>Glomerales</taxon>
        <taxon>Glomeraceae</taxon>
        <taxon>Funneliformis</taxon>
    </lineage>
</organism>
<dbReference type="AlphaFoldDB" id="A0A9W4T556"/>
<dbReference type="EMBL" id="CAMKVN010011263">
    <property type="protein sequence ID" value="CAI2194694.1"/>
    <property type="molecule type" value="Genomic_DNA"/>
</dbReference>
<feature type="non-terminal residue" evidence="1">
    <location>
        <position position="128"/>
    </location>
</feature>
<comment type="caution">
    <text evidence="1">The sequence shown here is derived from an EMBL/GenBank/DDBJ whole genome shotgun (WGS) entry which is preliminary data.</text>
</comment>
<keyword evidence="2" id="KW-1185">Reference proteome</keyword>
<sequence>MKNNQPKKAFKKYLQEIKSPNYQGGSWTLPENPTPLEQAKYEICQKVIRHKRNSKLTTEKLAQKIQLSKAETEDILYCRIDYFTLVKEVDSSQKRSIITSSDHLRQSCSYTPIVQRTEEEKELREEIR</sequence>